<feature type="region of interest" description="Disordered" evidence="1">
    <location>
        <begin position="1"/>
        <end position="21"/>
    </location>
</feature>
<dbReference type="EMBL" id="CP014323">
    <property type="protein sequence ID" value="AMJ97699.1"/>
    <property type="molecule type" value="Genomic_DNA"/>
</dbReference>
<sequence>MAKSRLAASRNQNKSPAPPITKKNVTSLDLIVDIRPEGVLNSTRHNFIYWCHEQCDPKKPLAKPSRLERMQKLKRWVDQEKKNETNAWSLVVKLSALKTYIAFCDIKKFDPFSQAGYLYYAGNSGELRRLVDIASEPKKYQFQYHNGEEFGLLESSALQKKMNLDSMLPVLDFDVSDMQATLKSFTGEITDFATLPYTSSEWYALVRRTQLLFFSLVTQLIAFKEENPESPPPQYLENIVVERIDNRDITITLGRKNGSASEGLASPFNQCMSAAYTLFAYYTAFNDTVIRQVRHPIKMVTSNKDGRTSKVAQVRAYKGRASKDVKALFSGLEESSHPEAKDEEAGFIVADINKRDTVGETDGITFLRALELLSKTYSEDPYDTLIYFLNSEGDKGKVDVSGASFQLSKNLNLLSDSRAELTDHLVKTYADIVKDQKMTTFNKIKRDDGVYTMEAKVTVLKKQVVTIRAMPIAYAALSCMTDVSLRNALIPLNYSEKDSDGAMTVSFKYADGSKGEFIVAAKYKPFLQLVERYAASRNPLPRKNYGFGGGSSTTKHPFLLPLGGKYVTYQWSEGEVPIREVLLKLCGIGRGDYFINITASRIRTTHSNLEYKAEEKGWTARKILQHNIETTERHYPNGHPVSNNKQMSQGMMGLVYIALGKSRSEAIESVKKELEIPVLEYDVWKQRNAPTNPNGISCGGEIDLLSEKDWHYAARKFAEKKGIIEEGQDITCYQYDLCVFCKSAKLVDDPYAIYKLLSFLDALSEAIDQYPERASVIQLKINRFQANLDGLPLETVEQAEDLLEEKGRYPLFDSLSSITQFL</sequence>
<gene>
    <name evidence="2" type="ORF">AVL55_05700</name>
</gene>
<name>A0A126PZT2_ALTMA</name>
<evidence type="ECO:0000313" key="2">
    <source>
        <dbReference type="EMBL" id="AMJ97699.1"/>
    </source>
</evidence>
<reference evidence="2 3" key="1">
    <citation type="submission" date="2015-12" db="EMBL/GenBank/DDBJ databases">
        <authorList>
            <person name="Shamseldin A."/>
            <person name="Moawad H."/>
            <person name="Abd El-Rahim W.M."/>
            <person name="Sadowsky M.J."/>
        </authorList>
    </citation>
    <scope>NUCLEOTIDE SEQUENCE [LARGE SCALE GENOMIC DNA]</scope>
    <source>
        <strain evidence="2 3">D7</strain>
    </source>
</reference>
<evidence type="ECO:0000256" key="1">
    <source>
        <dbReference type="SAM" id="MobiDB-lite"/>
    </source>
</evidence>
<proteinExistence type="predicted"/>
<organism evidence="2 3">
    <name type="scientific">Alteromonas macleodii</name>
    <name type="common">Pseudoalteromonas macleodii</name>
    <dbReference type="NCBI Taxonomy" id="28108"/>
    <lineage>
        <taxon>Bacteria</taxon>
        <taxon>Pseudomonadati</taxon>
        <taxon>Pseudomonadota</taxon>
        <taxon>Gammaproteobacteria</taxon>
        <taxon>Alteromonadales</taxon>
        <taxon>Alteromonadaceae</taxon>
        <taxon>Alteromonas/Salinimonas group</taxon>
        <taxon>Alteromonas</taxon>
    </lineage>
</organism>
<dbReference type="OrthoDB" id="5825621at2"/>
<dbReference type="RefSeq" id="WP_061094526.1">
    <property type="nucleotide sequence ID" value="NZ_CP014323.1"/>
</dbReference>
<protein>
    <submittedName>
        <fullName evidence="2">Uncharacterized protein</fullName>
    </submittedName>
</protein>
<accession>A0A126PZT2</accession>
<dbReference type="AlphaFoldDB" id="A0A126PZT2"/>
<evidence type="ECO:0000313" key="3">
    <source>
        <dbReference type="Proteomes" id="UP000063991"/>
    </source>
</evidence>
<dbReference type="Proteomes" id="UP000063991">
    <property type="component" value="Chromosome"/>
</dbReference>